<reference evidence="6 7" key="1">
    <citation type="submission" date="2017-04" db="EMBL/GenBank/DDBJ databases">
        <authorList>
            <person name="Afonso C.L."/>
            <person name="Miller P.J."/>
            <person name="Scott M.A."/>
            <person name="Spackman E."/>
            <person name="Goraichik I."/>
            <person name="Dimitrov K.M."/>
            <person name="Suarez D.L."/>
            <person name="Swayne D.E."/>
        </authorList>
    </citation>
    <scope>NUCLEOTIDE SEQUENCE [LARGE SCALE GENOMIC DNA]</scope>
    <source>
        <strain evidence="6 7">A2P</strain>
    </source>
</reference>
<dbReference type="PROSITE" id="PS50931">
    <property type="entry name" value="HTH_LYSR"/>
    <property type="match status" value="1"/>
</dbReference>
<dbReference type="InterPro" id="IPR050950">
    <property type="entry name" value="HTH-type_LysR_regulators"/>
</dbReference>
<dbReference type="GO" id="GO:0005829">
    <property type="term" value="C:cytosol"/>
    <property type="evidence" value="ECO:0007669"/>
    <property type="project" value="TreeGrafter"/>
</dbReference>
<sequence length="303" mass="33110">MNLEHLRIFTHAAELGSFTKAAGALGLAQPTVSRIISELEEEWGGPLFYRTGRGATLSELGQEALGKAQALLRDFEQISEDLRAFGRLPNGNVSIGLPPSLIPSVLPDLLNQLLRDRPGIRLRVYEGFSEQIERWLSDGTLDLGIASKYGTDDKPHEHPPKGGALMLSSRLVLAGRAAGWTLPPEIDFPQLAGIPLVLPAIPNGLRMVVEAVAKRMKLKLSIIAEVDSILAQRELVLNCGCYILKAPHTFAVEEREGLLASSVLRNPCFNRHAVLMTGQQPLSRASRDVAGRVTAILRRLSRR</sequence>
<dbReference type="RefSeq" id="WP_085091736.1">
    <property type="nucleotide sequence ID" value="NZ_FXAK01000009.1"/>
</dbReference>
<evidence type="ECO:0000256" key="3">
    <source>
        <dbReference type="ARBA" id="ARBA00023125"/>
    </source>
</evidence>
<dbReference type="AlphaFoldDB" id="A0A1X7HQI8"/>
<dbReference type="PRINTS" id="PR00039">
    <property type="entry name" value="HTHLYSR"/>
</dbReference>
<dbReference type="Gene3D" id="3.40.190.290">
    <property type="match status" value="1"/>
</dbReference>
<protein>
    <submittedName>
        <fullName evidence="6">DNA-binding transcriptional regulator, LysR family</fullName>
    </submittedName>
</protein>
<dbReference type="Pfam" id="PF00126">
    <property type="entry name" value="HTH_1"/>
    <property type="match status" value="1"/>
</dbReference>
<evidence type="ECO:0000256" key="4">
    <source>
        <dbReference type="ARBA" id="ARBA00023163"/>
    </source>
</evidence>
<dbReference type="InterPro" id="IPR036390">
    <property type="entry name" value="WH_DNA-bd_sf"/>
</dbReference>
<dbReference type="GO" id="GO:0003677">
    <property type="term" value="F:DNA binding"/>
    <property type="evidence" value="ECO:0007669"/>
    <property type="project" value="UniProtKB-KW"/>
</dbReference>
<dbReference type="SUPFAM" id="SSF53850">
    <property type="entry name" value="Periplasmic binding protein-like II"/>
    <property type="match status" value="1"/>
</dbReference>
<dbReference type="InterPro" id="IPR036388">
    <property type="entry name" value="WH-like_DNA-bd_sf"/>
</dbReference>
<evidence type="ECO:0000256" key="1">
    <source>
        <dbReference type="ARBA" id="ARBA00009437"/>
    </source>
</evidence>
<dbReference type="SUPFAM" id="SSF46785">
    <property type="entry name" value="Winged helix' DNA-binding domain"/>
    <property type="match status" value="1"/>
</dbReference>
<dbReference type="PANTHER" id="PTHR30419:SF8">
    <property type="entry name" value="NITROGEN ASSIMILATION TRANSCRIPTIONAL ACTIVATOR-RELATED"/>
    <property type="match status" value="1"/>
</dbReference>
<keyword evidence="4" id="KW-0804">Transcription</keyword>
<organism evidence="6 7">
    <name type="scientific">Azospirillum oryzae</name>
    <dbReference type="NCBI Taxonomy" id="286727"/>
    <lineage>
        <taxon>Bacteria</taxon>
        <taxon>Pseudomonadati</taxon>
        <taxon>Pseudomonadota</taxon>
        <taxon>Alphaproteobacteria</taxon>
        <taxon>Rhodospirillales</taxon>
        <taxon>Azospirillaceae</taxon>
        <taxon>Azospirillum</taxon>
    </lineage>
</organism>
<evidence type="ECO:0000256" key="2">
    <source>
        <dbReference type="ARBA" id="ARBA00023015"/>
    </source>
</evidence>
<proteinExistence type="inferred from homology"/>
<evidence type="ECO:0000313" key="7">
    <source>
        <dbReference type="Proteomes" id="UP000192936"/>
    </source>
</evidence>
<keyword evidence="3 6" id="KW-0238">DNA-binding</keyword>
<dbReference type="PANTHER" id="PTHR30419">
    <property type="entry name" value="HTH-TYPE TRANSCRIPTIONAL REGULATOR YBHD"/>
    <property type="match status" value="1"/>
</dbReference>
<feature type="domain" description="HTH lysR-type" evidence="5">
    <location>
        <begin position="1"/>
        <end position="58"/>
    </location>
</feature>
<keyword evidence="2" id="KW-0805">Transcription regulation</keyword>
<comment type="similarity">
    <text evidence="1">Belongs to the LysR transcriptional regulatory family.</text>
</comment>
<dbReference type="EMBL" id="FXAK01000009">
    <property type="protein sequence ID" value="SMF90133.1"/>
    <property type="molecule type" value="Genomic_DNA"/>
</dbReference>
<accession>A0A1X7HQI8</accession>
<dbReference type="Pfam" id="PF03466">
    <property type="entry name" value="LysR_substrate"/>
    <property type="match status" value="1"/>
</dbReference>
<gene>
    <name evidence="6" type="ORF">SAMN02982917_6975</name>
</gene>
<dbReference type="FunFam" id="1.10.10.10:FF:000001">
    <property type="entry name" value="LysR family transcriptional regulator"/>
    <property type="match status" value="1"/>
</dbReference>
<evidence type="ECO:0000313" key="6">
    <source>
        <dbReference type="EMBL" id="SMF90133.1"/>
    </source>
</evidence>
<dbReference type="OrthoDB" id="8479357at2"/>
<dbReference type="Proteomes" id="UP000192936">
    <property type="component" value="Unassembled WGS sequence"/>
</dbReference>
<dbReference type="GO" id="GO:0003700">
    <property type="term" value="F:DNA-binding transcription factor activity"/>
    <property type="evidence" value="ECO:0007669"/>
    <property type="project" value="InterPro"/>
</dbReference>
<evidence type="ECO:0000259" key="5">
    <source>
        <dbReference type="PROSITE" id="PS50931"/>
    </source>
</evidence>
<dbReference type="InterPro" id="IPR000847">
    <property type="entry name" value="LysR_HTH_N"/>
</dbReference>
<dbReference type="Gene3D" id="1.10.10.10">
    <property type="entry name" value="Winged helix-like DNA-binding domain superfamily/Winged helix DNA-binding domain"/>
    <property type="match status" value="1"/>
</dbReference>
<dbReference type="STRING" id="286727.SAMN02982917_6975"/>
<name>A0A1X7HQI8_9PROT</name>
<dbReference type="InterPro" id="IPR005119">
    <property type="entry name" value="LysR_subst-bd"/>
</dbReference>